<name>A0A4Q0Y283_9BACT</name>
<accession>A0A4Q0Y283</accession>
<organism evidence="1 2">
    <name type="scientific">Halarcobacter anaerophilus</name>
    <dbReference type="NCBI Taxonomy" id="877500"/>
    <lineage>
        <taxon>Bacteria</taxon>
        <taxon>Pseudomonadati</taxon>
        <taxon>Campylobacterota</taxon>
        <taxon>Epsilonproteobacteria</taxon>
        <taxon>Campylobacterales</taxon>
        <taxon>Arcobacteraceae</taxon>
        <taxon>Halarcobacter</taxon>
    </lineage>
</organism>
<gene>
    <name evidence="1" type="ORF">CRV06_06075</name>
</gene>
<reference evidence="1 2" key="1">
    <citation type="submission" date="2017-10" db="EMBL/GenBank/DDBJ databases">
        <title>Genomics of the genus Arcobacter.</title>
        <authorList>
            <person name="Perez-Cataluna A."/>
            <person name="Figueras M.J."/>
        </authorList>
    </citation>
    <scope>NUCLEOTIDE SEQUENCE [LARGE SCALE GENOMIC DNA]</scope>
    <source>
        <strain evidence="1 2">DSM 24636</strain>
    </source>
</reference>
<keyword evidence="2" id="KW-1185">Reference proteome</keyword>
<evidence type="ECO:0000313" key="2">
    <source>
        <dbReference type="Proteomes" id="UP000290191"/>
    </source>
</evidence>
<evidence type="ECO:0000313" key="1">
    <source>
        <dbReference type="EMBL" id="RXJ63244.1"/>
    </source>
</evidence>
<dbReference type="AlphaFoldDB" id="A0A4Q0Y283"/>
<comment type="caution">
    <text evidence="1">The sequence shown here is derived from an EMBL/GenBank/DDBJ whole genome shotgun (WGS) entry which is preliminary data.</text>
</comment>
<dbReference type="STRING" id="877500.GCA_000935065_00597"/>
<dbReference type="Proteomes" id="UP000290191">
    <property type="component" value="Unassembled WGS sequence"/>
</dbReference>
<sequence>MIFVSMQAIFANVQTLTSKEINKQEIVPKTIEKEVKKEKLIIGYYGRPNTKSLGILGQSNIDQLVKKMREKEAYYKKELGNKVDIKMAFHIIYGLATSDAGRRGTYMLRLSEKSLIPYIQRAKEENFEVIIDLQMGTNTPVEALKPVLKYLKYDYVHLALDPEFKIPKHKKYPPGKYIGHIYAKDLNAAQELINNYIIENHLKKKQLIVHMFHKRMLRNKELVKKYENVDLIYNIDGHGDPAVKIKIYNSLYNEDETKIADSGFKIFYHADTYIMTPKQILGLESANGRQILRQPLYINYQ</sequence>
<dbReference type="EMBL" id="PDKO01000004">
    <property type="protein sequence ID" value="RXJ63244.1"/>
    <property type="molecule type" value="Genomic_DNA"/>
</dbReference>
<proteinExistence type="predicted"/>
<protein>
    <submittedName>
        <fullName evidence="1">Uncharacterized protein</fullName>
    </submittedName>
</protein>